<dbReference type="SUPFAM" id="SSF48452">
    <property type="entry name" value="TPR-like"/>
    <property type="match status" value="2"/>
</dbReference>
<dbReference type="Proteomes" id="UP000053467">
    <property type="component" value="Unassembled WGS sequence"/>
</dbReference>
<dbReference type="Gene3D" id="1.25.40.10">
    <property type="entry name" value="Tetratricopeptide repeat domain"/>
    <property type="match status" value="1"/>
</dbReference>
<protein>
    <submittedName>
        <fullName evidence="2">HDIG domain protein</fullName>
    </submittedName>
</protein>
<dbReference type="PANTHER" id="PTHR43155">
    <property type="entry name" value="CYCLIC DI-GMP PHOSPHODIESTERASE PA4108-RELATED"/>
    <property type="match status" value="1"/>
</dbReference>
<dbReference type="PROSITE" id="PS51832">
    <property type="entry name" value="HD_GYP"/>
    <property type="match status" value="1"/>
</dbReference>
<organism evidence="2 3">
    <name type="scientific">candidate division TA06 bacterium 34_109</name>
    <dbReference type="NCBI Taxonomy" id="1635277"/>
    <lineage>
        <taxon>Bacteria</taxon>
        <taxon>Bacteria division TA06</taxon>
    </lineage>
</organism>
<dbReference type="AlphaFoldDB" id="A0A101I2T2"/>
<sequence length="650" mass="76127">MDAGSIPAASIFNMKDLKKLSTSLENEELFLNTIKYLSDVIDAKDEYTIGHSERVQRYSVLIGKRMGLSKKELDVLYLASILHDIGKVKVPISILNSRKKLNRFQFSEIKRHSVYGAYLLGSFKYVPGLQDAIKYHHERYDGKGYPEGLKGKNIPLFSRIIAVSDSFDAMTSGRSYKKEIRSEENAIKEISKNSKTQFDPQIVKIFIELYKEGYIHLEKGLHLLKMQSINSLEKSYLFLMDARKRMKNKDDRLLIDLNLGKIFVQSGRNKEGIKILKKVEKNLKGRKNRISKYELFNEISSAYYYLNRFEEALKYSFFVLKSKNSNLLEKSRAARHVGMVSFKMGKSIDRVFKYLDMSKGFYDKMEESFERRKEFLAEKNFSIVKYNQLINFKKEMTLDLAKYYDAKGFVYLNVGNFERAVQSYLDSINIKHFYGDLYGSIRSQSGLALVYIEQGKFLDAEYNLLESLDNALKLNNKLGLWMVYNNLGRLYLMKKNYEKSKDYYLKSFNIGSLIGNGYLLTEAVFFLTRFLKSEKKRKEVVKRYESLIGKDENNGIMISYIKGEKDVDIKKREEIFERSCESLKGSYRLLEHAKLFYNYLKFLKRNDREKYLEKVKVIPEVIRFISDGVVRRRLEKIYDLNTKICGDKRS</sequence>
<dbReference type="InterPro" id="IPR019734">
    <property type="entry name" value="TPR_rpt"/>
</dbReference>
<feature type="domain" description="HD-GYP" evidence="1">
    <location>
        <begin position="26"/>
        <end position="222"/>
    </location>
</feature>
<dbReference type="Gene3D" id="1.10.3210.10">
    <property type="entry name" value="Hypothetical protein af1432"/>
    <property type="match status" value="1"/>
</dbReference>
<name>A0A101I2T2_UNCT6</name>
<dbReference type="SMART" id="SM00028">
    <property type="entry name" value="TPR"/>
    <property type="match status" value="4"/>
</dbReference>
<evidence type="ECO:0000259" key="1">
    <source>
        <dbReference type="PROSITE" id="PS51832"/>
    </source>
</evidence>
<proteinExistence type="predicted"/>
<dbReference type="InterPro" id="IPR037522">
    <property type="entry name" value="HD_GYP_dom"/>
</dbReference>
<dbReference type="Pfam" id="PF13487">
    <property type="entry name" value="HD_5"/>
    <property type="match status" value="1"/>
</dbReference>
<dbReference type="PANTHER" id="PTHR43155:SF2">
    <property type="entry name" value="CYCLIC DI-GMP PHOSPHODIESTERASE PA4108"/>
    <property type="match status" value="1"/>
</dbReference>
<dbReference type="SMART" id="SM00471">
    <property type="entry name" value="HDc"/>
    <property type="match status" value="1"/>
</dbReference>
<reference evidence="3" key="1">
    <citation type="journal article" date="2015" name="MBio">
        <title>Genome-Resolved Metagenomic Analysis Reveals Roles for Candidate Phyla and Other Microbial Community Members in Biogeochemical Transformations in Oil Reservoirs.</title>
        <authorList>
            <person name="Hu P."/>
            <person name="Tom L."/>
            <person name="Singh A."/>
            <person name="Thomas B.C."/>
            <person name="Baker B.J."/>
            <person name="Piceno Y.M."/>
            <person name="Andersen G.L."/>
            <person name="Banfield J.F."/>
        </authorList>
    </citation>
    <scope>NUCLEOTIDE SEQUENCE [LARGE SCALE GENOMIC DNA]</scope>
</reference>
<accession>A0A101I2T2</accession>
<evidence type="ECO:0000313" key="2">
    <source>
        <dbReference type="EMBL" id="KUK87575.1"/>
    </source>
</evidence>
<dbReference type="EMBL" id="LGGX01000003">
    <property type="protein sequence ID" value="KUK87575.1"/>
    <property type="molecule type" value="Genomic_DNA"/>
</dbReference>
<dbReference type="SUPFAM" id="SSF109604">
    <property type="entry name" value="HD-domain/PDEase-like"/>
    <property type="match status" value="1"/>
</dbReference>
<dbReference type="InterPro" id="IPR003607">
    <property type="entry name" value="HD/PDEase_dom"/>
</dbReference>
<dbReference type="Pfam" id="PF13424">
    <property type="entry name" value="TPR_12"/>
    <property type="match status" value="1"/>
</dbReference>
<evidence type="ECO:0000313" key="3">
    <source>
        <dbReference type="Proteomes" id="UP000053467"/>
    </source>
</evidence>
<comment type="caution">
    <text evidence="2">The sequence shown here is derived from an EMBL/GenBank/DDBJ whole genome shotgun (WGS) entry which is preliminary data.</text>
</comment>
<dbReference type="CDD" id="cd00077">
    <property type="entry name" value="HDc"/>
    <property type="match status" value="1"/>
</dbReference>
<gene>
    <name evidence="2" type="ORF">XE03_0466</name>
</gene>
<dbReference type="Pfam" id="PF13181">
    <property type="entry name" value="TPR_8"/>
    <property type="match status" value="1"/>
</dbReference>
<dbReference type="InterPro" id="IPR011990">
    <property type="entry name" value="TPR-like_helical_dom_sf"/>
</dbReference>